<evidence type="ECO:0000256" key="4">
    <source>
        <dbReference type="ARBA" id="ARBA00023163"/>
    </source>
</evidence>
<dbReference type="InterPro" id="IPR022687">
    <property type="entry name" value="HTH_DTXR"/>
</dbReference>
<keyword evidence="4" id="KW-0804">Transcription</keyword>
<dbReference type="InterPro" id="IPR036390">
    <property type="entry name" value="WH_DNA-bd_sf"/>
</dbReference>
<dbReference type="EMBL" id="DRZI01000219">
    <property type="protein sequence ID" value="HHP82041.1"/>
    <property type="molecule type" value="Genomic_DNA"/>
</dbReference>
<organism evidence="7">
    <name type="scientific">Ignisphaera aggregans</name>
    <dbReference type="NCBI Taxonomy" id="334771"/>
    <lineage>
        <taxon>Archaea</taxon>
        <taxon>Thermoproteota</taxon>
        <taxon>Thermoprotei</taxon>
        <taxon>Desulfurococcales</taxon>
        <taxon>Desulfurococcaceae</taxon>
        <taxon>Ignisphaera</taxon>
    </lineage>
</organism>
<dbReference type="InterPro" id="IPR022689">
    <property type="entry name" value="Iron_dep_repressor"/>
</dbReference>
<evidence type="ECO:0000259" key="5">
    <source>
        <dbReference type="PROSITE" id="PS50944"/>
    </source>
</evidence>
<protein>
    <submittedName>
        <fullName evidence="7">Metal-dependent transcriptional regulator</fullName>
    </submittedName>
</protein>
<dbReference type="EMBL" id="DRUB01000079">
    <property type="protein sequence ID" value="HHR96041.1"/>
    <property type="molecule type" value="Genomic_DNA"/>
</dbReference>
<dbReference type="SUPFAM" id="SSF46785">
    <property type="entry name" value="Winged helix' DNA-binding domain"/>
    <property type="match status" value="1"/>
</dbReference>
<dbReference type="GO" id="GO:0046983">
    <property type="term" value="F:protein dimerization activity"/>
    <property type="evidence" value="ECO:0007669"/>
    <property type="project" value="InterPro"/>
</dbReference>
<dbReference type="InterPro" id="IPR036421">
    <property type="entry name" value="Fe_dep_repressor_sf"/>
</dbReference>
<dbReference type="GO" id="GO:0003700">
    <property type="term" value="F:DNA-binding transcription factor activity"/>
    <property type="evidence" value="ECO:0007669"/>
    <property type="project" value="InterPro"/>
</dbReference>
<dbReference type="GO" id="GO:0003677">
    <property type="term" value="F:DNA binding"/>
    <property type="evidence" value="ECO:0007669"/>
    <property type="project" value="UniProtKB-KW"/>
</dbReference>
<evidence type="ECO:0000313" key="7">
    <source>
        <dbReference type="EMBL" id="HHR96041.1"/>
    </source>
</evidence>
<dbReference type="InterPro" id="IPR050536">
    <property type="entry name" value="DtxR_MntR_Metal-Reg"/>
</dbReference>
<dbReference type="AlphaFoldDB" id="A0A7C5UXU4"/>
<dbReference type="SUPFAM" id="SSF47979">
    <property type="entry name" value="Iron-dependent repressor protein, dimerization domain"/>
    <property type="match status" value="1"/>
</dbReference>
<evidence type="ECO:0000256" key="3">
    <source>
        <dbReference type="ARBA" id="ARBA00023125"/>
    </source>
</evidence>
<keyword evidence="3" id="KW-0238">DNA-binding</keyword>
<dbReference type="PANTHER" id="PTHR33238:SF7">
    <property type="entry name" value="IRON-DEPENDENT TRANSCRIPTIONAL REGULATOR"/>
    <property type="match status" value="1"/>
</dbReference>
<comment type="caution">
    <text evidence="7">The sequence shown here is derived from an EMBL/GenBank/DDBJ whole genome shotgun (WGS) entry which is preliminary data.</text>
</comment>
<feature type="domain" description="HTH dtxR-type" evidence="5">
    <location>
        <begin position="11"/>
        <end position="71"/>
    </location>
</feature>
<evidence type="ECO:0000256" key="2">
    <source>
        <dbReference type="ARBA" id="ARBA00023015"/>
    </source>
</evidence>
<dbReference type="Gene3D" id="1.10.60.10">
    <property type="entry name" value="Iron dependent repressor, metal binding and dimerisation domain"/>
    <property type="match status" value="1"/>
</dbReference>
<dbReference type="Pfam" id="PF02742">
    <property type="entry name" value="Fe_dep_repr_C"/>
    <property type="match status" value="1"/>
</dbReference>
<dbReference type="Pfam" id="PF01325">
    <property type="entry name" value="Fe_dep_repress"/>
    <property type="match status" value="1"/>
</dbReference>
<dbReference type="SMART" id="SM00529">
    <property type="entry name" value="HTH_DTXR"/>
    <property type="match status" value="1"/>
</dbReference>
<proteinExistence type="inferred from homology"/>
<accession>A0A7C5UXU4</accession>
<evidence type="ECO:0000313" key="6">
    <source>
        <dbReference type="EMBL" id="HHP82041.1"/>
    </source>
</evidence>
<dbReference type="GO" id="GO:0046914">
    <property type="term" value="F:transition metal ion binding"/>
    <property type="evidence" value="ECO:0007669"/>
    <property type="project" value="InterPro"/>
</dbReference>
<keyword evidence="2" id="KW-0805">Transcription regulation</keyword>
<comment type="similarity">
    <text evidence="1">Belongs to the DtxR/MntR family.</text>
</comment>
<gene>
    <name evidence="7" type="ORF">ENL47_04335</name>
    <name evidence="6" type="ORF">ENM84_05180</name>
</gene>
<reference evidence="7" key="1">
    <citation type="journal article" date="2020" name="mSystems">
        <title>Genome- and Community-Level Interaction Insights into Carbon Utilization and Element Cycling Functions of Hydrothermarchaeota in Hydrothermal Sediment.</title>
        <authorList>
            <person name="Zhou Z."/>
            <person name="Liu Y."/>
            <person name="Xu W."/>
            <person name="Pan J."/>
            <person name="Luo Z.H."/>
            <person name="Li M."/>
        </authorList>
    </citation>
    <scope>NUCLEOTIDE SEQUENCE [LARGE SCALE GENOMIC DNA]</scope>
    <source>
        <strain evidence="7">SpSt-1</strain>
        <strain evidence="6">SpSt-1121</strain>
    </source>
</reference>
<dbReference type="Gene3D" id="1.10.10.10">
    <property type="entry name" value="Winged helix-like DNA-binding domain superfamily/Winged helix DNA-binding domain"/>
    <property type="match status" value="1"/>
</dbReference>
<sequence>MIVKNVVGESLRALEDYLMAIYRLEELFGEAKTTMLTNELGVKPATVTKMISKLAERNLIIWEPYKGARLSEKGRAMAEKIVRKHRIAEYFLANSLNMDLVKAHRYAHMMEHLPEEFFERLYEFLGKPSTCPHGNPIPGALLSKEILESKPLTRFPINSIIKVVRILCTAGGEVIEDIYKYGIQIGAKIKILSFDERGATIEINNKSATIEYKYALAIYGIAIN</sequence>
<dbReference type="PROSITE" id="PS50944">
    <property type="entry name" value="HTH_DTXR"/>
    <property type="match status" value="1"/>
</dbReference>
<dbReference type="PANTHER" id="PTHR33238">
    <property type="entry name" value="IRON (METAL) DEPENDENT REPRESSOR, DTXR FAMILY"/>
    <property type="match status" value="1"/>
</dbReference>
<dbReference type="InterPro" id="IPR036388">
    <property type="entry name" value="WH-like_DNA-bd_sf"/>
</dbReference>
<evidence type="ECO:0000256" key="1">
    <source>
        <dbReference type="ARBA" id="ARBA00007871"/>
    </source>
</evidence>
<name>A0A7C5UXU4_9CREN</name>
<dbReference type="InterPro" id="IPR001367">
    <property type="entry name" value="Fe_dep_repressor"/>
</dbReference>